<gene>
    <name evidence="1" type="ORF">CJD36_012525</name>
</gene>
<organism evidence="1 2">
    <name type="scientific">Flavipsychrobacter stenotrophus</name>
    <dbReference type="NCBI Taxonomy" id="2077091"/>
    <lineage>
        <taxon>Bacteria</taxon>
        <taxon>Pseudomonadati</taxon>
        <taxon>Bacteroidota</taxon>
        <taxon>Chitinophagia</taxon>
        <taxon>Chitinophagales</taxon>
        <taxon>Chitinophagaceae</taxon>
        <taxon>Flavipsychrobacter</taxon>
    </lineage>
</organism>
<evidence type="ECO:0000313" key="1">
    <source>
        <dbReference type="EMBL" id="PQJ10788.1"/>
    </source>
</evidence>
<dbReference type="Proteomes" id="UP000239872">
    <property type="component" value="Unassembled WGS sequence"/>
</dbReference>
<proteinExistence type="predicted"/>
<dbReference type="RefSeq" id="WP_105039515.1">
    <property type="nucleotide sequence ID" value="NZ_PPSL01000003.1"/>
</dbReference>
<keyword evidence="2" id="KW-1185">Reference proteome</keyword>
<protein>
    <submittedName>
        <fullName evidence="1">Uncharacterized protein</fullName>
    </submittedName>
</protein>
<accession>A0A2S7SVQ3</accession>
<evidence type="ECO:0000313" key="2">
    <source>
        <dbReference type="Proteomes" id="UP000239872"/>
    </source>
</evidence>
<name>A0A2S7SVQ3_9BACT</name>
<dbReference type="AlphaFoldDB" id="A0A2S7SVQ3"/>
<comment type="caution">
    <text evidence="1">The sequence shown here is derived from an EMBL/GenBank/DDBJ whole genome shotgun (WGS) entry which is preliminary data.</text>
</comment>
<sequence length="64" mass="7270">MTQNDITRKTEEQILIDTNTDDAIIAELLEEDADPTTKLPYSKAFIKKHKLAKAIHNVTGKLLY</sequence>
<dbReference type="EMBL" id="PPSL01000003">
    <property type="protein sequence ID" value="PQJ10788.1"/>
    <property type="molecule type" value="Genomic_DNA"/>
</dbReference>
<reference evidence="1 2" key="1">
    <citation type="submission" date="2018-01" db="EMBL/GenBank/DDBJ databases">
        <title>A novel member of the phylum Bacteroidetes isolated from glacier ice.</title>
        <authorList>
            <person name="Liu Q."/>
            <person name="Xin Y.-H."/>
        </authorList>
    </citation>
    <scope>NUCLEOTIDE SEQUENCE [LARGE SCALE GENOMIC DNA]</scope>
    <source>
        <strain evidence="1 2">RB1R16</strain>
    </source>
</reference>